<dbReference type="EC" id="6.1.1.20" evidence="3"/>
<reference evidence="16" key="2">
    <citation type="submission" date="2006-03" db="EMBL/GenBank/DDBJ databases">
        <title>The genome sequence of the Plasmodium falciparum HB3.</title>
        <authorList>
            <consortium name="The Broad Institute Genome Sequencing Platform"/>
            <person name="Birren B."/>
            <person name="Lander E."/>
            <person name="Galagan J."/>
            <person name="Nusbaum C."/>
            <person name="Devon K."/>
            <person name="Henn M."/>
            <person name="Jaffe D."/>
            <person name="Butler J."/>
            <person name="Alvarez P."/>
            <person name="Gnerre S."/>
            <person name="Grabherr M."/>
            <person name="Kleber M."/>
            <person name="Mauceli E."/>
            <person name="Brockman W."/>
            <person name="MacCallum I.A."/>
            <person name="Rounsley S."/>
            <person name="Young S."/>
            <person name="LaButti K."/>
            <person name="Pushparaj V."/>
            <person name="DeCaprio D."/>
            <person name="Crawford M."/>
            <person name="Koehrsen M."/>
            <person name="Engels R."/>
            <person name="Montgomery P."/>
            <person name="Pearson M."/>
            <person name="Howarth C."/>
            <person name="Larson L."/>
            <person name="Luoma S."/>
            <person name="White J."/>
            <person name="Kodira C."/>
            <person name="Zeng Q."/>
            <person name="Oleary S."/>
            <person name="Yandava C."/>
            <person name="Alvarado L."/>
            <person name="Wirth D."/>
            <person name="Volkman S."/>
            <person name="Hartl D."/>
        </authorList>
    </citation>
    <scope>NUCLEOTIDE SEQUENCE [LARGE SCALE GENOMIC DNA]</scope>
</reference>
<accession>A0A0L7K7S8</accession>
<comment type="catalytic activity">
    <reaction evidence="12">
        <text>tRNA(Phe) + L-phenylalanine + ATP = L-phenylalanyl-tRNA(Phe) + AMP + diphosphate + H(+)</text>
        <dbReference type="Rhea" id="RHEA:19413"/>
        <dbReference type="Rhea" id="RHEA-COMP:9668"/>
        <dbReference type="Rhea" id="RHEA-COMP:9699"/>
        <dbReference type="ChEBI" id="CHEBI:15378"/>
        <dbReference type="ChEBI" id="CHEBI:30616"/>
        <dbReference type="ChEBI" id="CHEBI:33019"/>
        <dbReference type="ChEBI" id="CHEBI:58095"/>
        <dbReference type="ChEBI" id="CHEBI:78442"/>
        <dbReference type="ChEBI" id="CHEBI:78531"/>
        <dbReference type="ChEBI" id="CHEBI:456215"/>
        <dbReference type="EC" id="6.1.1.20"/>
    </reaction>
</comment>
<evidence type="ECO:0000313" key="16">
    <source>
        <dbReference type="Proteomes" id="UP000054289"/>
    </source>
</evidence>
<dbReference type="Gene3D" id="3.30.930.10">
    <property type="entry name" value="Bira Bifunctional Protein, Domain 2"/>
    <property type="match status" value="1"/>
</dbReference>
<reference evidence="15 16" key="1">
    <citation type="submission" date="2006-03" db="EMBL/GenBank/DDBJ databases">
        <title>Annotation of Plasmodium falciparum HB3.</title>
        <authorList>
            <consortium name="The Broad Institute Genome Sequencing Platform"/>
            <person name="Volkman S.K."/>
            <person name="Neafsey D.E."/>
            <person name="Dash A.P."/>
            <person name="Chitnis C.E."/>
            <person name="Hartl D.L."/>
            <person name="Young S.K."/>
            <person name="Zeng Q."/>
            <person name="Koehrsen M."/>
            <person name="Alvarado L."/>
            <person name="Berlin A."/>
            <person name="Borenstein D."/>
            <person name="Chapman S.B."/>
            <person name="Chen Z."/>
            <person name="Engels R."/>
            <person name="Freedman E."/>
            <person name="Gellesch M."/>
            <person name="Goldberg J."/>
            <person name="Griggs A."/>
            <person name="Gujja S."/>
            <person name="Heilman E.R."/>
            <person name="Heiman D.I."/>
            <person name="Howarth C."/>
            <person name="Jen D."/>
            <person name="Larson L."/>
            <person name="Mehta T."/>
            <person name="Neiman D."/>
            <person name="Park D."/>
            <person name="Pearson M."/>
            <person name="Roberts A."/>
            <person name="Saif S."/>
            <person name="Shea T."/>
            <person name="Shenoy N."/>
            <person name="Sisk P."/>
            <person name="Stolte C."/>
            <person name="Sykes S."/>
            <person name="Walk T."/>
            <person name="White J."/>
            <person name="Yandava C."/>
            <person name="Haas B."/>
            <person name="Henn M.R."/>
            <person name="Nusbaum C."/>
            <person name="Birren B."/>
        </authorList>
    </citation>
    <scope>NUCLEOTIDE SEQUENCE [LARGE SCALE GENOMIC DNA]</scope>
    <source>
        <strain evidence="15">HB3</strain>
    </source>
</reference>
<feature type="domain" description="FDX-ACB" evidence="14">
    <location>
        <begin position="352"/>
        <end position="443"/>
    </location>
</feature>
<protein>
    <recommendedName>
        <fullName evidence="3">phenylalanine--tRNA ligase</fullName>
        <ecNumber evidence="3">6.1.1.20</ecNumber>
    </recommendedName>
    <alternativeName>
        <fullName evidence="11">Phenylalanyl-tRNA synthetase</fullName>
    </alternativeName>
</protein>
<keyword evidence="7" id="KW-0648">Protein biosynthesis</keyword>
<comment type="subcellular location">
    <subcellularLocation>
        <location evidence="1">Mitochondrion matrix</location>
    </subcellularLocation>
</comment>
<keyword evidence="8" id="KW-0809">Transit peptide</keyword>
<dbReference type="Pfam" id="PF01409">
    <property type="entry name" value="tRNA-synt_2d"/>
    <property type="match status" value="2"/>
</dbReference>
<dbReference type="KEGG" id="pfh:PFHG_01204"/>
<dbReference type="PROSITE" id="PS50862">
    <property type="entry name" value="AA_TRNA_LIGASE_II"/>
    <property type="match status" value="1"/>
</dbReference>
<evidence type="ECO:0000259" key="13">
    <source>
        <dbReference type="PROSITE" id="PS50862"/>
    </source>
</evidence>
<dbReference type="CDD" id="cd00496">
    <property type="entry name" value="PheRS_alpha_core"/>
    <property type="match status" value="1"/>
</dbReference>
<dbReference type="PROSITE" id="PS51447">
    <property type="entry name" value="FDX_ACB"/>
    <property type="match status" value="1"/>
</dbReference>
<proteinExistence type="inferred from homology"/>
<dbReference type="GO" id="GO:0006432">
    <property type="term" value="P:phenylalanyl-tRNA aminoacylation"/>
    <property type="evidence" value="ECO:0007669"/>
    <property type="project" value="TreeGrafter"/>
</dbReference>
<dbReference type="GO" id="GO:0000049">
    <property type="term" value="F:tRNA binding"/>
    <property type="evidence" value="ECO:0007669"/>
    <property type="project" value="InterPro"/>
</dbReference>
<dbReference type="PANTHER" id="PTHR11538">
    <property type="entry name" value="PHENYLALANYL-TRNA SYNTHETASE"/>
    <property type="match status" value="1"/>
</dbReference>
<dbReference type="EMBL" id="CH671937">
    <property type="protein sequence ID" value="KOB59443.1"/>
    <property type="molecule type" value="Genomic_DNA"/>
</dbReference>
<dbReference type="FunFam" id="3.30.70.380:FF:000002">
    <property type="entry name" value="phenylalanine--tRNA ligase, mitochondrial"/>
    <property type="match status" value="1"/>
</dbReference>
<evidence type="ECO:0000256" key="11">
    <source>
        <dbReference type="ARBA" id="ARBA00031194"/>
    </source>
</evidence>
<evidence type="ECO:0000256" key="10">
    <source>
        <dbReference type="ARBA" id="ARBA00023146"/>
    </source>
</evidence>
<dbReference type="SUPFAM" id="SSF54991">
    <property type="entry name" value="Anticodon-binding domain of PheRS"/>
    <property type="match status" value="1"/>
</dbReference>
<evidence type="ECO:0000259" key="14">
    <source>
        <dbReference type="PROSITE" id="PS51447"/>
    </source>
</evidence>
<evidence type="ECO:0000256" key="2">
    <source>
        <dbReference type="ARBA" id="ARBA00008226"/>
    </source>
</evidence>
<evidence type="ECO:0000256" key="1">
    <source>
        <dbReference type="ARBA" id="ARBA00004305"/>
    </source>
</evidence>
<feature type="domain" description="Aminoacyl-transfer RNA synthetases class-II family profile" evidence="13">
    <location>
        <begin position="138"/>
        <end position="350"/>
    </location>
</feature>
<evidence type="ECO:0000256" key="3">
    <source>
        <dbReference type="ARBA" id="ARBA00012814"/>
    </source>
</evidence>
<evidence type="ECO:0000256" key="9">
    <source>
        <dbReference type="ARBA" id="ARBA00023128"/>
    </source>
</evidence>
<dbReference type="GO" id="GO:0004826">
    <property type="term" value="F:phenylalanine-tRNA ligase activity"/>
    <property type="evidence" value="ECO:0007669"/>
    <property type="project" value="UniProtKB-EC"/>
</dbReference>
<dbReference type="AlphaFoldDB" id="A0A0L7K7S8"/>
<dbReference type="Pfam" id="PF03147">
    <property type="entry name" value="FDX-ACB"/>
    <property type="match status" value="1"/>
</dbReference>
<comment type="similarity">
    <text evidence="2">Belongs to the class-II aminoacyl-tRNA synthetase family.</text>
</comment>
<dbReference type="Gene3D" id="3.30.70.380">
    <property type="entry name" value="Ferrodoxin-fold anticodon-binding domain"/>
    <property type="match status" value="1"/>
</dbReference>
<dbReference type="OrthoDB" id="4457at2759"/>
<evidence type="ECO:0000256" key="4">
    <source>
        <dbReference type="ARBA" id="ARBA00022598"/>
    </source>
</evidence>
<dbReference type="SMART" id="SM00896">
    <property type="entry name" value="FDX-ACB"/>
    <property type="match status" value="1"/>
</dbReference>
<sequence>MLLPKTILSNEGRILCNTINHPLRTVKNKIENFFKFENIDNLKSEICIKQNFDDLNVPLTHPVRNIRDTFYLNENYIKNYNSILSTYYIPFDILNTFYKYYLSNKLLSHDKIILKRTHMTSHLNDLLKGSYTNVIYTGQVYRKDEIDKYHYPIFHQTDGFLIKPEMFNVEIELKQKLEQLIYYLFNKNNIEIKWESDTSFPFTHPSYELYIKRKQDNKWIEILGCGKIKNEVLAMSLYHNHINKIIENEITIYNKTLLNSFQQKFLSNEKETIRQSHLINHLCNKQLNHNIQIKINELLKSINYQGWAFGIGLERLCMLLYDINDIRLFWSNDKRFINQFKENQITTFRPFSNFPCIQKDISFYIKQYFNETSFFQICRDIANDNIEQIQKIDKYYDPKNNQTSLCYRITYRSHNKNLTHNEVNGIQNKIVQILLAPIEGVPKGDSGFFGCNIIKFILYTNGLSLSKGD</sequence>
<evidence type="ECO:0000256" key="7">
    <source>
        <dbReference type="ARBA" id="ARBA00022917"/>
    </source>
</evidence>
<evidence type="ECO:0000256" key="12">
    <source>
        <dbReference type="ARBA" id="ARBA00049255"/>
    </source>
</evidence>
<evidence type="ECO:0000256" key="5">
    <source>
        <dbReference type="ARBA" id="ARBA00022741"/>
    </source>
</evidence>
<keyword evidence="6" id="KW-0067">ATP-binding</keyword>
<dbReference type="Proteomes" id="UP000054289">
    <property type="component" value="Unassembled WGS sequence"/>
</dbReference>
<dbReference type="GO" id="GO:0005759">
    <property type="term" value="C:mitochondrial matrix"/>
    <property type="evidence" value="ECO:0007669"/>
    <property type="project" value="UniProtKB-SubCell"/>
</dbReference>
<dbReference type="InterPro" id="IPR006195">
    <property type="entry name" value="aa-tRNA-synth_II"/>
</dbReference>
<gene>
    <name evidence="15" type="ORF">PFHG_01204</name>
</gene>
<dbReference type="PANTHER" id="PTHR11538:SF41">
    <property type="entry name" value="PHENYLALANINE--TRNA LIGASE, MITOCHONDRIAL"/>
    <property type="match status" value="1"/>
</dbReference>
<dbReference type="SUPFAM" id="SSF55681">
    <property type="entry name" value="Class II aaRS and biotin synthetases"/>
    <property type="match status" value="1"/>
</dbReference>
<dbReference type="InterPro" id="IPR036690">
    <property type="entry name" value="Fdx_antiC-bd_sf"/>
</dbReference>
<keyword evidence="10" id="KW-0030">Aminoacyl-tRNA synthetase</keyword>
<dbReference type="InterPro" id="IPR045864">
    <property type="entry name" value="aa-tRNA-synth_II/BPL/LPL"/>
</dbReference>
<dbReference type="InterPro" id="IPR002319">
    <property type="entry name" value="Phenylalanyl-tRNA_Synthase"/>
</dbReference>
<evidence type="ECO:0000256" key="8">
    <source>
        <dbReference type="ARBA" id="ARBA00022946"/>
    </source>
</evidence>
<keyword evidence="9" id="KW-0496">Mitochondrion</keyword>
<keyword evidence="4" id="KW-0436">Ligase</keyword>
<keyword evidence="5" id="KW-0547">Nucleotide-binding</keyword>
<evidence type="ECO:0000313" key="15">
    <source>
        <dbReference type="EMBL" id="KOB59443.1"/>
    </source>
</evidence>
<dbReference type="InterPro" id="IPR005121">
    <property type="entry name" value="Fdx_antiC-bd"/>
</dbReference>
<dbReference type="OMA" id="GYTICAD"/>
<evidence type="ECO:0000256" key="6">
    <source>
        <dbReference type="ARBA" id="ARBA00022840"/>
    </source>
</evidence>
<dbReference type="GO" id="GO:0005524">
    <property type="term" value="F:ATP binding"/>
    <property type="evidence" value="ECO:0007669"/>
    <property type="project" value="UniProtKB-KW"/>
</dbReference>
<organism evidence="15 16">
    <name type="scientific">Plasmodium falciparum (isolate HB3)</name>
    <dbReference type="NCBI Taxonomy" id="137071"/>
    <lineage>
        <taxon>Eukaryota</taxon>
        <taxon>Sar</taxon>
        <taxon>Alveolata</taxon>
        <taxon>Apicomplexa</taxon>
        <taxon>Aconoidasida</taxon>
        <taxon>Haemosporida</taxon>
        <taxon>Plasmodiidae</taxon>
        <taxon>Plasmodium</taxon>
        <taxon>Plasmodium (Laverania)</taxon>
    </lineage>
</organism>
<name>A0A0L7K7S8_PLAFX</name>